<organism evidence="1 2">
    <name type="scientific">Phrynocephalus forsythii</name>
    <dbReference type="NCBI Taxonomy" id="171643"/>
    <lineage>
        <taxon>Eukaryota</taxon>
        <taxon>Metazoa</taxon>
        <taxon>Chordata</taxon>
        <taxon>Craniata</taxon>
        <taxon>Vertebrata</taxon>
        <taxon>Euteleostomi</taxon>
        <taxon>Lepidosauria</taxon>
        <taxon>Squamata</taxon>
        <taxon>Bifurcata</taxon>
        <taxon>Unidentata</taxon>
        <taxon>Episquamata</taxon>
        <taxon>Toxicofera</taxon>
        <taxon>Iguania</taxon>
        <taxon>Acrodonta</taxon>
        <taxon>Agamidae</taxon>
        <taxon>Agaminae</taxon>
        <taxon>Phrynocephalus</taxon>
    </lineage>
</organism>
<keyword evidence="2" id="KW-1185">Reference proteome</keyword>
<comment type="caution">
    <text evidence="1">The sequence shown here is derived from an EMBL/GenBank/DDBJ whole genome shotgun (WGS) entry which is preliminary data.</text>
</comment>
<dbReference type="EMBL" id="JAPFRF010000008">
    <property type="protein sequence ID" value="KAJ7325089.1"/>
    <property type="molecule type" value="Genomic_DNA"/>
</dbReference>
<gene>
    <name evidence="1" type="ORF">JRQ81_018109</name>
</gene>
<evidence type="ECO:0000313" key="1">
    <source>
        <dbReference type="EMBL" id="KAJ7325089.1"/>
    </source>
</evidence>
<proteinExistence type="predicted"/>
<evidence type="ECO:0000313" key="2">
    <source>
        <dbReference type="Proteomes" id="UP001142489"/>
    </source>
</evidence>
<protein>
    <submittedName>
        <fullName evidence="1">Uncharacterized protein</fullName>
    </submittedName>
</protein>
<dbReference type="PROSITE" id="PS51257">
    <property type="entry name" value="PROKAR_LIPOPROTEIN"/>
    <property type="match status" value="1"/>
</dbReference>
<accession>A0A9Q0XUW6</accession>
<dbReference type="AlphaFoldDB" id="A0A9Q0XUW6"/>
<sequence length="113" mass="12381">MRRKWLLSNSAGACKHCPPVAASVLACCYVRSTTHHHHRSHHLQGLIHYELGEKGRSILSHLAESKIILVPLHGKKSMPEPTGIALQAEMREGGGLRRVGKLAKIGKPEPSPM</sequence>
<name>A0A9Q0XUW6_9SAUR</name>
<dbReference type="Proteomes" id="UP001142489">
    <property type="component" value="Unassembled WGS sequence"/>
</dbReference>
<reference evidence="1" key="1">
    <citation type="journal article" date="2023" name="DNA Res.">
        <title>Chromosome-level genome assembly of Phrynocephalus forsythii using third-generation DNA sequencing and Hi-C analysis.</title>
        <authorList>
            <person name="Qi Y."/>
            <person name="Zhao W."/>
            <person name="Zhao Y."/>
            <person name="Niu C."/>
            <person name="Cao S."/>
            <person name="Zhang Y."/>
        </authorList>
    </citation>
    <scope>NUCLEOTIDE SEQUENCE</scope>
    <source>
        <tissue evidence="1">Muscle</tissue>
    </source>
</reference>